<feature type="compositionally biased region" description="Polar residues" evidence="1">
    <location>
        <begin position="191"/>
        <end position="209"/>
    </location>
</feature>
<accession>A0A379QCZ1</accession>
<gene>
    <name evidence="2" type="ORF">NCTC10252_00084</name>
</gene>
<evidence type="ECO:0000313" key="2">
    <source>
        <dbReference type="EMBL" id="SUF54917.1"/>
    </source>
</evidence>
<sequence>MALPSDFFRPLLDAGYFRQLPVGCNEEDLKQRVVENLRINFLHVVHDTRDKFPEFPQELNPSHDYIQRADAIVHDIHCDYMDSLSNNRLFDFYLDDSDEIVVEKFRNAEAVSFFKETLVPYLADLLERNVLDEEKLRSRYCEFLTSHDSPECRDADDFWDSPALRLYASHMLFQDEAHSLTHPDSADMASSPEQNHTQNSPRSSQSFGM</sequence>
<proteinExistence type="predicted"/>
<dbReference type="EMBL" id="UGWP01000002">
    <property type="protein sequence ID" value="SUF54917.1"/>
    <property type="molecule type" value="Genomic_DNA"/>
</dbReference>
<reference evidence="2 3" key="1">
    <citation type="submission" date="2018-06" db="EMBL/GenBank/DDBJ databases">
        <authorList>
            <consortium name="Pathogen Informatics"/>
            <person name="Doyle S."/>
        </authorList>
    </citation>
    <scope>NUCLEOTIDE SEQUENCE [LARGE SCALE GENOMIC DNA]</scope>
    <source>
        <strain evidence="2 3">NCTC10252</strain>
    </source>
</reference>
<organism evidence="2 3">
    <name type="scientific">Salmonella enterica</name>
    <name type="common">Salmonella choleraesuis</name>
    <dbReference type="NCBI Taxonomy" id="28901"/>
    <lineage>
        <taxon>Bacteria</taxon>
        <taxon>Pseudomonadati</taxon>
        <taxon>Pseudomonadota</taxon>
        <taxon>Gammaproteobacteria</taxon>
        <taxon>Enterobacterales</taxon>
        <taxon>Enterobacteriaceae</taxon>
        <taxon>Salmonella</taxon>
    </lineage>
</organism>
<feature type="region of interest" description="Disordered" evidence="1">
    <location>
        <begin position="182"/>
        <end position="209"/>
    </location>
</feature>
<protein>
    <submittedName>
        <fullName evidence="2">Uncharacterized protein</fullName>
    </submittedName>
</protein>
<evidence type="ECO:0000256" key="1">
    <source>
        <dbReference type="SAM" id="MobiDB-lite"/>
    </source>
</evidence>
<dbReference type="Proteomes" id="UP000254597">
    <property type="component" value="Unassembled WGS sequence"/>
</dbReference>
<name>A0A379QCZ1_SALER</name>
<dbReference type="AlphaFoldDB" id="A0A379QCZ1"/>
<evidence type="ECO:0000313" key="3">
    <source>
        <dbReference type="Proteomes" id="UP000254597"/>
    </source>
</evidence>